<dbReference type="KEGG" id="ccin:112493898"/>
<dbReference type="PANTHER" id="PTHR24078:SF519">
    <property type="entry name" value="DNAJ HOMOLOG SUBFAMILY B MEMBER 13"/>
    <property type="match status" value="1"/>
</dbReference>
<dbReference type="FunFam" id="2.60.260.20:FF:000006">
    <property type="entry name" value="DnaJ subfamily B member 13"/>
    <property type="match status" value="1"/>
</dbReference>
<dbReference type="GeneID" id="112493898"/>
<proteinExistence type="predicted"/>
<keyword evidence="1" id="KW-0143">Chaperone</keyword>
<protein>
    <submittedName>
        <fullName evidence="4">DnaJ homolog subfamily B member 1-like</fullName>
    </submittedName>
</protein>
<dbReference type="SUPFAM" id="SSF49493">
    <property type="entry name" value="HSP40/DnaJ peptide-binding domain"/>
    <property type="match status" value="1"/>
</dbReference>
<dbReference type="InterPro" id="IPR008971">
    <property type="entry name" value="HSP40/DnaJ_pept-bd"/>
</dbReference>
<dbReference type="GO" id="GO:0005829">
    <property type="term" value="C:cytosol"/>
    <property type="evidence" value="ECO:0007669"/>
    <property type="project" value="TreeGrafter"/>
</dbReference>
<dbReference type="AlphaFoldDB" id="A0AAJ7VY72"/>
<organism evidence="3 4">
    <name type="scientific">Cephus cinctus</name>
    <name type="common">Wheat stem sawfly</name>
    <dbReference type="NCBI Taxonomy" id="211228"/>
    <lineage>
        <taxon>Eukaryota</taxon>
        <taxon>Metazoa</taxon>
        <taxon>Ecdysozoa</taxon>
        <taxon>Arthropoda</taxon>
        <taxon>Hexapoda</taxon>
        <taxon>Insecta</taxon>
        <taxon>Pterygota</taxon>
        <taxon>Neoptera</taxon>
        <taxon>Endopterygota</taxon>
        <taxon>Hymenoptera</taxon>
        <taxon>Cephoidea</taxon>
        <taxon>Cephidae</taxon>
        <taxon>Cephus</taxon>
    </lineage>
</organism>
<gene>
    <name evidence="4" type="primary">LOC112493898</name>
</gene>
<evidence type="ECO:0000313" key="4">
    <source>
        <dbReference type="RefSeq" id="XP_024937595.1"/>
    </source>
</evidence>
<dbReference type="GO" id="GO:0051082">
    <property type="term" value="F:unfolded protein binding"/>
    <property type="evidence" value="ECO:0007669"/>
    <property type="project" value="InterPro"/>
</dbReference>
<dbReference type="Gene3D" id="2.60.260.20">
    <property type="entry name" value="Urease metallochaperone UreE, N-terminal domain"/>
    <property type="match status" value="1"/>
</dbReference>
<dbReference type="Proteomes" id="UP000694920">
    <property type="component" value="Unplaced"/>
</dbReference>
<dbReference type="InterPro" id="IPR051339">
    <property type="entry name" value="DnaJ_subfamily_B"/>
</dbReference>
<sequence length="142" mass="16301">DIIFITEDRPHEIFKRNGSDLLMNVNIFLREALIGTVLTVNTIDERILRVPITNIITGNYKKIVSNEGMPMSENPKERGSLLITFSIEFPIYLTIASKKYLQKAFKTLKANGESDNHNSKFNLENINQLILNDKIHRDINDV</sequence>
<reference evidence="4" key="1">
    <citation type="submission" date="2025-08" db="UniProtKB">
        <authorList>
            <consortium name="RefSeq"/>
        </authorList>
    </citation>
    <scope>IDENTIFICATION</scope>
</reference>
<dbReference type="PANTHER" id="PTHR24078">
    <property type="entry name" value="DNAJ HOMOLOG SUBFAMILY C MEMBER"/>
    <property type="match status" value="1"/>
</dbReference>
<dbReference type="InterPro" id="IPR002939">
    <property type="entry name" value="DnaJ_C"/>
</dbReference>
<feature type="non-terminal residue" evidence="4">
    <location>
        <position position="1"/>
    </location>
</feature>
<accession>A0AAJ7VY72</accession>
<evidence type="ECO:0000313" key="3">
    <source>
        <dbReference type="Proteomes" id="UP000694920"/>
    </source>
</evidence>
<feature type="domain" description="Chaperone DnaJ C-terminal" evidence="2">
    <location>
        <begin position="1"/>
        <end position="90"/>
    </location>
</feature>
<dbReference type="GO" id="GO:0051087">
    <property type="term" value="F:protein-folding chaperone binding"/>
    <property type="evidence" value="ECO:0007669"/>
    <property type="project" value="TreeGrafter"/>
</dbReference>
<keyword evidence="3" id="KW-1185">Reference proteome</keyword>
<dbReference type="GO" id="GO:0006457">
    <property type="term" value="P:protein folding"/>
    <property type="evidence" value="ECO:0007669"/>
    <property type="project" value="InterPro"/>
</dbReference>
<evidence type="ECO:0000256" key="1">
    <source>
        <dbReference type="ARBA" id="ARBA00023186"/>
    </source>
</evidence>
<evidence type="ECO:0000259" key="2">
    <source>
        <dbReference type="Pfam" id="PF01556"/>
    </source>
</evidence>
<name>A0AAJ7VY72_CEPCN</name>
<dbReference type="Pfam" id="PF01556">
    <property type="entry name" value="DnaJ_C"/>
    <property type="match status" value="1"/>
</dbReference>
<dbReference type="RefSeq" id="XP_024937595.1">
    <property type="nucleotide sequence ID" value="XM_025081827.1"/>
</dbReference>